<dbReference type="InParanoid" id="A0A5C3PFF7"/>
<evidence type="ECO:0000313" key="3">
    <source>
        <dbReference type="EMBL" id="TFK88011.1"/>
    </source>
</evidence>
<name>A0A5C3PFF7_9APHY</name>
<evidence type="ECO:0000259" key="2">
    <source>
        <dbReference type="Pfam" id="PF26640"/>
    </source>
</evidence>
<keyword evidence="4" id="KW-1185">Reference proteome</keyword>
<evidence type="ECO:0000313" key="4">
    <source>
        <dbReference type="Proteomes" id="UP000308197"/>
    </source>
</evidence>
<dbReference type="InterPro" id="IPR010730">
    <property type="entry name" value="HET"/>
</dbReference>
<protein>
    <submittedName>
        <fullName evidence="3">HET-domain-containing protein</fullName>
    </submittedName>
</protein>
<dbReference type="STRING" id="1314778.A0A5C3PFF7"/>
<dbReference type="InterPro" id="IPR058525">
    <property type="entry name" value="DUF8212"/>
</dbReference>
<dbReference type="PANTHER" id="PTHR10622:SF10">
    <property type="entry name" value="HET DOMAIN-CONTAINING PROTEIN"/>
    <property type="match status" value="1"/>
</dbReference>
<dbReference type="AlphaFoldDB" id="A0A5C3PFF7"/>
<evidence type="ECO:0000259" key="1">
    <source>
        <dbReference type="Pfam" id="PF06985"/>
    </source>
</evidence>
<reference evidence="3 4" key="1">
    <citation type="journal article" date="2019" name="Nat. Ecol. Evol.">
        <title>Megaphylogeny resolves global patterns of mushroom evolution.</title>
        <authorList>
            <person name="Varga T."/>
            <person name="Krizsan K."/>
            <person name="Foldi C."/>
            <person name="Dima B."/>
            <person name="Sanchez-Garcia M."/>
            <person name="Sanchez-Ramirez S."/>
            <person name="Szollosi G.J."/>
            <person name="Szarkandi J.G."/>
            <person name="Papp V."/>
            <person name="Albert L."/>
            <person name="Andreopoulos W."/>
            <person name="Angelini C."/>
            <person name="Antonin V."/>
            <person name="Barry K.W."/>
            <person name="Bougher N.L."/>
            <person name="Buchanan P."/>
            <person name="Buyck B."/>
            <person name="Bense V."/>
            <person name="Catcheside P."/>
            <person name="Chovatia M."/>
            <person name="Cooper J."/>
            <person name="Damon W."/>
            <person name="Desjardin D."/>
            <person name="Finy P."/>
            <person name="Geml J."/>
            <person name="Haridas S."/>
            <person name="Hughes K."/>
            <person name="Justo A."/>
            <person name="Karasinski D."/>
            <person name="Kautmanova I."/>
            <person name="Kiss B."/>
            <person name="Kocsube S."/>
            <person name="Kotiranta H."/>
            <person name="LaButti K.M."/>
            <person name="Lechner B.E."/>
            <person name="Liimatainen K."/>
            <person name="Lipzen A."/>
            <person name="Lukacs Z."/>
            <person name="Mihaltcheva S."/>
            <person name="Morgado L.N."/>
            <person name="Niskanen T."/>
            <person name="Noordeloos M.E."/>
            <person name="Ohm R.A."/>
            <person name="Ortiz-Santana B."/>
            <person name="Ovrebo C."/>
            <person name="Racz N."/>
            <person name="Riley R."/>
            <person name="Savchenko A."/>
            <person name="Shiryaev A."/>
            <person name="Soop K."/>
            <person name="Spirin V."/>
            <person name="Szebenyi C."/>
            <person name="Tomsovsky M."/>
            <person name="Tulloss R.E."/>
            <person name="Uehling J."/>
            <person name="Grigoriev I.V."/>
            <person name="Vagvolgyi C."/>
            <person name="Papp T."/>
            <person name="Martin F.M."/>
            <person name="Miettinen O."/>
            <person name="Hibbett D.S."/>
            <person name="Nagy L.G."/>
        </authorList>
    </citation>
    <scope>NUCLEOTIDE SEQUENCE [LARGE SCALE GENOMIC DNA]</scope>
    <source>
        <strain evidence="3 4">HHB13444</strain>
    </source>
</reference>
<accession>A0A5C3PFF7</accession>
<feature type="domain" description="Heterokaryon incompatibility" evidence="1">
    <location>
        <begin position="24"/>
        <end position="117"/>
    </location>
</feature>
<gene>
    <name evidence="3" type="ORF">K466DRAFT_598992</name>
</gene>
<proteinExistence type="predicted"/>
<organism evidence="3 4">
    <name type="scientific">Polyporus arcularius HHB13444</name>
    <dbReference type="NCBI Taxonomy" id="1314778"/>
    <lineage>
        <taxon>Eukaryota</taxon>
        <taxon>Fungi</taxon>
        <taxon>Dikarya</taxon>
        <taxon>Basidiomycota</taxon>
        <taxon>Agaricomycotina</taxon>
        <taxon>Agaricomycetes</taxon>
        <taxon>Polyporales</taxon>
        <taxon>Polyporaceae</taxon>
        <taxon>Polyporus</taxon>
    </lineage>
</organism>
<sequence length="616" mass="69579">MWLLSTDRAELHFFTAPEDVREGYAILSHVWDRVEQSFKELRKLEKRCAATGDVPRNLVGDKIRRCCELAEQHGYKWVWIDTCCIDKSSSAELSEAINSMYRYYSHSSICYAHLGDISCALPATFVNNLPDTDRQPPLGFAQSRWHQRGWTLQELIAAPFVVFVDRQWGVLGSKAGFAEALQACTGIPECLLKHEQQLNDFSIAQRMSWAAHRVTTRLEDEAYCLLGIFDIQMPTLYGEGRRAFQRLQEEILKRSEDTTLFAWGCSTSLQSLARTVLPPHTPGPLFAHSPAVFNWPHCHRAGCTGVVFDYNDSTASMCPALPSSSDADAITLTVTPRGVLAHIPMMETDFATLADLRWTCNRNSRSFLLLSHRPMRQDGYPSYSICEDGEAFPEHRGRKAILAPHSSYVFPGDSMWRWRDVYLLHHQPSNPTSRPCPAILPMNVLLRPPQRFRFPSPIIQEFIDTLNGTTITVTGGPMALNHYALTFTANVGLTDDDVPTTFGFANQSYGLELSVIVIQVGRCQRLAPQSGDASFAYEWIPPRKDMSLWARPWLASQLPRTETLRYDGHDCVTDHVNRWPRQSKDFSFVLDESICSLTIRLSFLPSALDPDGPWVG</sequence>
<dbReference type="PANTHER" id="PTHR10622">
    <property type="entry name" value="HET DOMAIN-CONTAINING PROTEIN"/>
    <property type="match status" value="1"/>
</dbReference>
<dbReference type="Pfam" id="PF26640">
    <property type="entry name" value="DUF8212"/>
    <property type="match status" value="1"/>
</dbReference>
<dbReference type="Proteomes" id="UP000308197">
    <property type="component" value="Unassembled WGS sequence"/>
</dbReference>
<dbReference type="EMBL" id="ML211129">
    <property type="protein sequence ID" value="TFK88011.1"/>
    <property type="molecule type" value="Genomic_DNA"/>
</dbReference>
<feature type="domain" description="DUF8212" evidence="2">
    <location>
        <begin position="242"/>
        <end position="266"/>
    </location>
</feature>
<dbReference type="Pfam" id="PF06985">
    <property type="entry name" value="HET"/>
    <property type="match status" value="1"/>
</dbReference>